<organism evidence="2 3">
    <name type="scientific">Acanthoscelides obtectus</name>
    <name type="common">Bean weevil</name>
    <name type="synonym">Bruchus obtectus</name>
    <dbReference type="NCBI Taxonomy" id="200917"/>
    <lineage>
        <taxon>Eukaryota</taxon>
        <taxon>Metazoa</taxon>
        <taxon>Ecdysozoa</taxon>
        <taxon>Arthropoda</taxon>
        <taxon>Hexapoda</taxon>
        <taxon>Insecta</taxon>
        <taxon>Pterygota</taxon>
        <taxon>Neoptera</taxon>
        <taxon>Endopterygota</taxon>
        <taxon>Coleoptera</taxon>
        <taxon>Polyphaga</taxon>
        <taxon>Cucujiformia</taxon>
        <taxon>Chrysomeloidea</taxon>
        <taxon>Chrysomelidae</taxon>
        <taxon>Bruchinae</taxon>
        <taxon>Bruchini</taxon>
        <taxon>Acanthoscelides</taxon>
    </lineage>
</organism>
<dbReference type="InterPro" id="IPR036388">
    <property type="entry name" value="WH-like_DNA-bd_sf"/>
</dbReference>
<evidence type="ECO:0000256" key="1">
    <source>
        <dbReference type="ARBA" id="ARBA00004123"/>
    </source>
</evidence>
<comment type="caution">
    <text evidence="2">The sequence shown here is derived from an EMBL/GenBank/DDBJ whole genome shotgun (WGS) entry which is preliminary data.</text>
</comment>
<sequence length="118" mass="13685">MPRAEISGFDRTQIVALFQAGFSNHRIALDLGIPRSSVIRTIQRFQETFSVENRPPRSGRPRVTEDTENRYIALFARGIDFQQVQLSDRIFNIPFEELFPLLPSEEDCEWQICALEDL</sequence>
<comment type="subcellular location">
    <subcellularLocation>
        <location evidence="1">Nucleus</location>
    </subcellularLocation>
</comment>
<evidence type="ECO:0000313" key="3">
    <source>
        <dbReference type="Proteomes" id="UP001152888"/>
    </source>
</evidence>
<dbReference type="GO" id="GO:0005634">
    <property type="term" value="C:nucleus"/>
    <property type="evidence" value="ECO:0007669"/>
    <property type="project" value="UniProtKB-SubCell"/>
</dbReference>
<dbReference type="InterPro" id="IPR009057">
    <property type="entry name" value="Homeodomain-like_sf"/>
</dbReference>
<reference evidence="2" key="1">
    <citation type="submission" date="2022-03" db="EMBL/GenBank/DDBJ databases">
        <authorList>
            <person name="Sayadi A."/>
        </authorList>
    </citation>
    <scope>NUCLEOTIDE SEQUENCE</scope>
</reference>
<dbReference type="Gene3D" id="1.10.10.10">
    <property type="entry name" value="Winged helix-like DNA-binding domain superfamily/Winged helix DNA-binding domain"/>
    <property type="match status" value="1"/>
</dbReference>
<dbReference type="Pfam" id="PF13384">
    <property type="entry name" value="HTH_23"/>
    <property type="match status" value="1"/>
</dbReference>
<dbReference type="Proteomes" id="UP001152888">
    <property type="component" value="Unassembled WGS sequence"/>
</dbReference>
<dbReference type="AlphaFoldDB" id="A0A9P0LWC7"/>
<protein>
    <submittedName>
        <fullName evidence="2">Uncharacterized protein</fullName>
    </submittedName>
</protein>
<name>A0A9P0LWC7_ACAOB</name>
<dbReference type="EMBL" id="CAKOFQ010007562">
    <property type="protein sequence ID" value="CAH2003896.1"/>
    <property type="molecule type" value="Genomic_DNA"/>
</dbReference>
<proteinExistence type="predicted"/>
<gene>
    <name evidence="2" type="ORF">ACAOBT_LOCUS27684</name>
</gene>
<dbReference type="SUPFAM" id="SSF46689">
    <property type="entry name" value="Homeodomain-like"/>
    <property type="match status" value="1"/>
</dbReference>
<evidence type="ECO:0000313" key="2">
    <source>
        <dbReference type="EMBL" id="CAH2003896.1"/>
    </source>
</evidence>
<dbReference type="OrthoDB" id="199574at2759"/>
<accession>A0A9P0LWC7</accession>
<keyword evidence="3" id="KW-1185">Reference proteome</keyword>